<dbReference type="Proteomes" id="UP000001822">
    <property type="component" value="Chromosome"/>
</dbReference>
<dbReference type="PANTHER" id="PTHR30489:SF0">
    <property type="entry name" value="LIPOPROTEIN-RELEASING SYSTEM TRANSMEMBRANE PROTEIN LOLE"/>
    <property type="match status" value="1"/>
</dbReference>
<name>A0A6N4SR73_CYTH3</name>
<feature type="transmembrane region" description="Helical" evidence="7">
    <location>
        <begin position="273"/>
        <end position="295"/>
    </location>
</feature>
<evidence type="ECO:0000256" key="4">
    <source>
        <dbReference type="ARBA" id="ARBA00022692"/>
    </source>
</evidence>
<evidence type="ECO:0000313" key="11">
    <source>
        <dbReference type="Proteomes" id="UP000001822"/>
    </source>
</evidence>
<dbReference type="InterPro" id="IPR051447">
    <property type="entry name" value="Lipoprotein-release_system"/>
</dbReference>
<feature type="transmembrane region" description="Helical" evidence="7">
    <location>
        <begin position="26"/>
        <end position="48"/>
    </location>
</feature>
<feature type="transmembrane region" description="Helical" evidence="7">
    <location>
        <begin position="366"/>
        <end position="393"/>
    </location>
</feature>
<dbReference type="AlphaFoldDB" id="A0A6N4SR73"/>
<dbReference type="InterPro" id="IPR025857">
    <property type="entry name" value="MacB_PCD"/>
</dbReference>
<proteinExistence type="inferred from homology"/>
<dbReference type="Pfam" id="PF12704">
    <property type="entry name" value="MacB_PCD"/>
    <property type="match status" value="1"/>
</dbReference>
<keyword evidence="6 7" id="KW-0472">Membrane</keyword>
<feature type="domain" description="MacB-like periplasmic core" evidence="9">
    <location>
        <begin position="26"/>
        <end position="193"/>
    </location>
</feature>
<evidence type="ECO:0000256" key="2">
    <source>
        <dbReference type="ARBA" id="ARBA00005236"/>
    </source>
</evidence>
<dbReference type="PANTHER" id="PTHR30489">
    <property type="entry name" value="LIPOPROTEIN-RELEASING SYSTEM TRANSMEMBRANE PROTEIN LOLE"/>
    <property type="match status" value="1"/>
</dbReference>
<evidence type="ECO:0000259" key="9">
    <source>
        <dbReference type="Pfam" id="PF12704"/>
    </source>
</evidence>
<accession>A0A6N4SR73</accession>
<evidence type="ECO:0000256" key="3">
    <source>
        <dbReference type="ARBA" id="ARBA00022475"/>
    </source>
</evidence>
<evidence type="ECO:0000313" key="10">
    <source>
        <dbReference type="EMBL" id="ABG58843.1"/>
    </source>
</evidence>
<comment type="subcellular location">
    <subcellularLocation>
        <location evidence="1">Cell membrane</location>
        <topology evidence="1">Multi-pass membrane protein</topology>
    </subcellularLocation>
</comment>
<feature type="transmembrane region" description="Helical" evidence="7">
    <location>
        <begin position="325"/>
        <end position="346"/>
    </location>
</feature>
<gene>
    <name evidence="10" type="ordered locus">CHU_1572</name>
</gene>
<sequence length="405" mass="45775">MNLYYFISSRIQKNDRQSFSSLVHRIAVIIIFLGFLLSVTSLCILDGFKTSIRQKIFSFGAHIHLTKYDLDKSYEESPFIINTGTLDSIKAIPNIEHVQGVSHKPCLLKSSSEIQGVILKGVGPDFDIDRFKSNMLEGRFITFNDSGYSKQIVISEKIAHKLNLKTGDSLLLYFVQNPPRYRKVSISGIYKTGLEELDELFIIGDIQLNRVLSAWSPKQIGGLEIYVSDFNMLDSTASEVYKRMEYDMQIQLITDKYLQIFDWLNLLNRNVTIFLALIMGVSIFVIISTIIVMIMERTSMVGLLKAFGTTNSDVSKIFLWNGFKIIIIGMLGGNVVALTLCALQYYTGIVPLDAENYFMSAVPIAFPWFTIIAINIAALLTLTAILWIPIYFISRVSPVKAIKFN</sequence>
<keyword evidence="4 7" id="KW-0812">Transmembrane</keyword>
<dbReference type="RefSeq" id="WP_011584958.1">
    <property type="nucleotide sequence ID" value="NC_008255.1"/>
</dbReference>
<dbReference type="Pfam" id="PF02687">
    <property type="entry name" value="FtsX"/>
    <property type="match status" value="1"/>
</dbReference>
<evidence type="ECO:0000256" key="1">
    <source>
        <dbReference type="ARBA" id="ARBA00004651"/>
    </source>
</evidence>
<organism evidence="10 11">
    <name type="scientific">Cytophaga hutchinsonii (strain ATCC 33406 / DSM 1761 / CIP 103989 / NBRC 15051 / NCIMB 9469 / D465)</name>
    <dbReference type="NCBI Taxonomy" id="269798"/>
    <lineage>
        <taxon>Bacteria</taxon>
        <taxon>Pseudomonadati</taxon>
        <taxon>Bacteroidota</taxon>
        <taxon>Cytophagia</taxon>
        <taxon>Cytophagales</taxon>
        <taxon>Cytophagaceae</taxon>
        <taxon>Cytophaga</taxon>
    </lineage>
</organism>
<dbReference type="GO" id="GO:0098797">
    <property type="term" value="C:plasma membrane protein complex"/>
    <property type="evidence" value="ECO:0007669"/>
    <property type="project" value="TreeGrafter"/>
</dbReference>
<evidence type="ECO:0000256" key="7">
    <source>
        <dbReference type="SAM" id="Phobius"/>
    </source>
</evidence>
<dbReference type="KEGG" id="chu:CHU_1572"/>
<keyword evidence="5 7" id="KW-1133">Transmembrane helix</keyword>
<evidence type="ECO:0000259" key="8">
    <source>
        <dbReference type="Pfam" id="PF02687"/>
    </source>
</evidence>
<dbReference type="GO" id="GO:0044874">
    <property type="term" value="P:lipoprotein localization to outer membrane"/>
    <property type="evidence" value="ECO:0007669"/>
    <property type="project" value="TreeGrafter"/>
</dbReference>
<comment type="similarity">
    <text evidence="2">Belongs to the ABC-4 integral membrane protein family. LolC/E subfamily.</text>
</comment>
<evidence type="ECO:0000256" key="6">
    <source>
        <dbReference type="ARBA" id="ARBA00023136"/>
    </source>
</evidence>
<keyword evidence="11" id="KW-1185">Reference proteome</keyword>
<keyword evidence="3" id="KW-1003">Cell membrane</keyword>
<feature type="domain" description="ABC3 transporter permease C-terminal" evidence="8">
    <location>
        <begin position="273"/>
        <end position="398"/>
    </location>
</feature>
<dbReference type="InterPro" id="IPR003838">
    <property type="entry name" value="ABC3_permease_C"/>
</dbReference>
<evidence type="ECO:0000256" key="5">
    <source>
        <dbReference type="ARBA" id="ARBA00022989"/>
    </source>
</evidence>
<reference evidence="10 11" key="1">
    <citation type="journal article" date="2007" name="Appl. Environ. Microbiol.">
        <title>Genome sequence of the cellulolytic gliding bacterium Cytophaga hutchinsonii.</title>
        <authorList>
            <person name="Xie G."/>
            <person name="Bruce D.C."/>
            <person name="Challacombe J.F."/>
            <person name="Chertkov O."/>
            <person name="Detter J.C."/>
            <person name="Gilna P."/>
            <person name="Han C.S."/>
            <person name="Lucas S."/>
            <person name="Misra M."/>
            <person name="Myers G.L."/>
            <person name="Richardson P."/>
            <person name="Tapia R."/>
            <person name="Thayer N."/>
            <person name="Thompson L.S."/>
            <person name="Brettin T.S."/>
            <person name="Henrissat B."/>
            <person name="Wilson D.B."/>
            <person name="McBride M.J."/>
        </authorList>
    </citation>
    <scope>NUCLEOTIDE SEQUENCE [LARGE SCALE GENOMIC DNA]</scope>
    <source>
        <strain evidence="11">ATCC 33406 / DSM 1761 / CIP 103989 / NBRC 15051 / NCIMB 9469 / D465</strain>
    </source>
</reference>
<dbReference type="EMBL" id="CP000383">
    <property type="protein sequence ID" value="ABG58843.1"/>
    <property type="molecule type" value="Genomic_DNA"/>
</dbReference>
<protein>
    <submittedName>
        <fullName evidence="10">ABC transporter, permease</fullName>
    </submittedName>
</protein>